<accession>A0A6N2RS40</accession>
<keyword evidence="5 7" id="KW-1133">Transmembrane helix</keyword>
<gene>
    <name evidence="9" type="primary">gspF</name>
    <name evidence="9" type="ORF">AVLFYP127_01520</name>
</gene>
<dbReference type="InterPro" id="IPR003004">
    <property type="entry name" value="GspF/PilC"/>
</dbReference>
<organism evidence="9">
    <name type="scientific">Anaerococcus vaginalis</name>
    <dbReference type="NCBI Taxonomy" id="33037"/>
    <lineage>
        <taxon>Bacteria</taxon>
        <taxon>Bacillati</taxon>
        <taxon>Bacillota</taxon>
        <taxon>Tissierellia</taxon>
        <taxon>Tissierellales</taxon>
        <taxon>Peptoniphilaceae</taxon>
        <taxon>Anaerococcus</taxon>
    </lineage>
</organism>
<feature type="transmembrane region" description="Helical" evidence="7">
    <location>
        <begin position="184"/>
        <end position="201"/>
    </location>
</feature>
<proteinExistence type="inferred from homology"/>
<dbReference type="RefSeq" id="WP_156328608.1">
    <property type="nucleotide sequence ID" value="NZ_CACRSW010000006.1"/>
</dbReference>
<keyword evidence="6 7" id="KW-0472">Membrane</keyword>
<evidence type="ECO:0000256" key="6">
    <source>
        <dbReference type="ARBA" id="ARBA00023136"/>
    </source>
</evidence>
<evidence type="ECO:0000259" key="8">
    <source>
        <dbReference type="Pfam" id="PF00482"/>
    </source>
</evidence>
<comment type="subcellular location">
    <subcellularLocation>
        <location evidence="1">Cell membrane</location>
        <topology evidence="1">Multi-pass membrane protein</topology>
    </subcellularLocation>
</comment>
<dbReference type="EMBL" id="CACRSW010000006">
    <property type="protein sequence ID" value="VYS83602.1"/>
    <property type="molecule type" value="Genomic_DNA"/>
</dbReference>
<evidence type="ECO:0000256" key="2">
    <source>
        <dbReference type="ARBA" id="ARBA00005745"/>
    </source>
</evidence>
<dbReference type="AlphaFoldDB" id="A0A6N2RS40"/>
<evidence type="ECO:0000256" key="5">
    <source>
        <dbReference type="ARBA" id="ARBA00022989"/>
    </source>
</evidence>
<dbReference type="InterPro" id="IPR018076">
    <property type="entry name" value="T2SS_GspF_dom"/>
</dbReference>
<evidence type="ECO:0000256" key="7">
    <source>
        <dbReference type="SAM" id="Phobius"/>
    </source>
</evidence>
<dbReference type="PANTHER" id="PTHR30012">
    <property type="entry name" value="GENERAL SECRETION PATHWAY PROTEIN"/>
    <property type="match status" value="1"/>
</dbReference>
<keyword evidence="4 7" id="KW-0812">Transmembrane</keyword>
<dbReference type="InterPro" id="IPR042094">
    <property type="entry name" value="T2SS_GspF_sf"/>
</dbReference>
<sequence length="365" mass="41766">MNKIKFDKLKAFLNKDIGRSRINSNILSLFLKQLSLLIDSSVSLYDSLMIIIDQRLDKKLNKALVNVTLALKKGDEAYVAFKKEEKAFGPIVTAFVKSGDASGNLSKILDELSTYMTEESKNKNQISEALIYPIILLIVTIGVVITILTKVMPTFIEVFEENARSLPIATKILLNISDFFNKNGFFILLIIFIFVFTIILLRRKDKYRNKIDESFFKSIFFKKFRLLNIEYQISSLLYILKKGDVDIIESIDIIKNSFKNQYLKQILTNVEESLKLGNNLSSSLDKENVFTKLFIAMIKVGEDSGDMTKSLKKASNYYANEYIYRLKRISRLAEPFLILFMALVVGFVVFSIAIPMFDSVNAINF</sequence>
<feature type="transmembrane region" description="Helical" evidence="7">
    <location>
        <begin position="129"/>
        <end position="149"/>
    </location>
</feature>
<evidence type="ECO:0000256" key="4">
    <source>
        <dbReference type="ARBA" id="ARBA00022692"/>
    </source>
</evidence>
<dbReference type="PANTHER" id="PTHR30012:SF0">
    <property type="entry name" value="TYPE II SECRETION SYSTEM PROTEIN F-RELATED"/>
    <property type="match status" value="1"/>
</dbReference>
<feature type="transmembrane region" description="Helical" evidence="7">
    <location>
        <begin position="336"/>
        <end position="357"/>
    </location>
</feature>
<evidence type="ECO:0000313" key="9">
    <source>
        <dbReference type="EMBL" id="VYS83602.1"/>
    </source>
</evidence>
<reference evidence="9" key="1">
    <citation type="submission" date="2019-11" db="EMBL/GenBank/DDBJ databases">
        <authorList>
            <person name="Feng L."/>
        </authorList>
    </citation>
    <scope>NUCLEOTIDE SEQUENCE</scope>
    <source>
        <strain evidence="9">AvaginalisLFYP127</strain>
    </source>
</reference>
<feature type="domain" description="Type II secretion system protein GspF" evidence="8">
    <location>
        <begin position="30"/>
        <end position="153"/>
    </location>
</feature>
<dbReference type="Pfam" id="PF00482">
    <property type="entry name" value="T2SSF"/>
    <property type="match status" value="2"/>
</dbReference>
<dbReference type="PRINTS" id="PR00812">
    <property type="entry name" value="BCTERIALGSPF"/>
</dbReference>
<comment type="similarity">
    <text evidence="2">Belongs to the GSP F family.</text>
</comment>
<keyword evidence="3" id="KW-1003">Cell membrane</keyword>
<dbReference type="GO" id="GO:0005886">
    <property type="term" value="C:plasma membrane"/>
    <property type="evidence" value="ECO:0007669"/>
    <property type="project" value="UniProtKB-SubCell"/>
</dbReference>
<name>A0A6N2RS40_9FIRM</name>
<feature type="domain" description="Type II secretion system protein GspF" evidence="8">
    <location>
        <begin position="236"/>
        <end position="355"/>
    </location>
</feature>
<evidence type="ECO:0000256" key="3">
    <source>
        <dbReference type="ARBA" id="ARBA00022475"/>
    </source>
</evidence>
<evidence type="ECO:0000256" key="1">
    <source>
        <dbReference type="ARBA" id="ARBA00004651"/>
    </source>
</evidence>
<dbReference type="Gene3D" id="1.20.81.30">
    <property type="entry name" value="Type II secretion system (T2SS), domain F"/>
    <property type="match status" value="2"/>
</dbReference>
<protein>
    <submittedName>
        <fullName evidence="9">Type II secretion system protein F</fullName>
    </submittedName>
</protein>